<reference evidence="1 2" key="1">
    <citation type="submission" date="2014-06" db="EMBL/GenBank/DDBJ databases">
        <title>Whole Genome Sequences of Three Symbiotic Endozoicomonas Bacteria.</title>
        <authorList>
            <person name="Neave M.J."/>
            <person name="Apprill A."/>
            <person name="Voolstra C.R."/>
        </authorList>
    </citation>
    <scope>NUCLEOTIDE SEQUENCE [LARGE SCALE GENOMIC DNA]</scope>
    <source>
        <strain evidence="1 2">LMG 24815</strain>
    </source>
</reference>
<dbReference type="Proteomes" id="UP000028006">
    <property type="component" value="Unassembled WGS sequence"/>
</dbReference>
<evidence type="ECO:0000313" key="1">
    <source>
        <dbReference type="EMBL" id="KEQ12876.1"/>
    </source>
</evidence>
<comment type="caution">
    <text evidence="1">The sequence shown here is derived from an EMBL/GenBank/DDBJ whole genome shotgun (WGS) entry which is preliminary data.</text>
</comment>
<keyword evidence="2" id="KW-1185">Reference proteome</keyword>
<proteinExistence type="predicted"/>
<accession>A0A081N353</accession>
<name>A0A081N353_9GAMM</name>
<dbReference type="AlphaFoldDB" id="A0A081N353"/>
<gene>
    <name evidence="1" type="ORF">GZ77_20775</name>
</gene>
<dbReference type="RefSeq" id="WP_034878297.1">
    <property type="nucleotide sequence ID" value="NZ_JOKG01000004.1"/>
</dbReference>
<dbReference type="EMBL" id="JOKG01000004">
    <property type="protein sequence ID" value="KEQ12876.1"/>
    <property type="molecule type" value="Genomic_DNA"/>
</dbReference>
<evidence type="ECO:0000313" key="2">
    <source>
        <dbReference type="Proteomes" id="UP000028006"/>
    </source>
</evidence>
<organism evidence="1 2">
    <name type="scientific">Endozoicomonas montiporae</name>
    <dbReference type="NCBI Taxonomy" id="1027273"/>
    <lineage>
        <taxon>Bacteria</taxon>
        <taxon>Pseudomonadati</taxon>
        <taxon>Pseudomonadota</taxon>
        <taxon>Gammaproteobacteria</taxon>
        <taxon>Oceanospirillales</taxon>
        <taxon>Endozoicomonadaceae</taxon>
        <taxon>Endozoicomonas</taxon>
    </lineage>
</organism>
<sequence length="163" mass="17942">MYKAPLFAFASLCIMAAYIKAEPYSYELVNSPNVELLTSVAPTNVDITINNKTKHDIPVYVDFGGLEKVPEQTPKPKTVYTISSGKETTYTLKKPSDGGYFIVYSASDHNFPIIAVNGASYGGPVNSLLNKVPCGVEHICTETYKPIINNDELELYVSLEDNH</sequence>
<protein>
    <submittedName>
        <fullName evidence="1">Uncharacterized protein</fullName>
    </submittedName>
</protein>